<dbReference type="EMBL" id="MUXT01000009">
    <property type="protein sequence ID" value="OOR83016.1"/>
    <property type="molecule type" value="Genomic_DNA"/>
</dbReference>
<accession>A0A1S9ZHS3</accession>
<protein>
    <recommendedName>
        <fullName evidence="3">Lipoprotein</fullName>
    </recommendedName>
</protein>
<organism evidence="1 2">
    <name type="scientific">Moraxella canis</name>
    <dbReference type="NCBI Taxonomy" id="90239"/>
    <lineage>
        <taxon>Bacteria</taxon>
        <taxon>Pseudomonadati</taxon>
        <taxon>Pseudomonadota</taxon>
        <taxon>Gammaproteobacteria</taxon>
        <taxon>Moraxellales</taxon>
        <taxon>Moraxellaceae</taxon>
        <taxon>Moraxella</taxon>
    </lineage>
</organism>
<evidence type="ECO:0008006" key="3">
    <source>
        <dbReference type="Google" id="ProtNLM"/>
    </source>
</evidence>
<dbReference type="PROSITE" id="PS51257">
    <property type="entry name" value="PROKAR_LIPOPROTEIN"/>
    <property type="match status" value="1"/>
</dbReference>
<sequence length="174" mass="19569">MKQLLPFTLALLTIGCTTTQPAVQAPQQVNQPIAPTAKPVKTHIMYYWVDPITQGQSIPSISGEFYWQDGCLYLLNQYGKLAATFPEFPKDAIQWNEQDKTLTITNKDSPPKQFTFKMGDVIYTNGSNFRYEDISVDRFMNDKTPEDIKCLSSAVGVANLGTISIEKYDMSDQP</sequence>
<name>A0A1S9ZHS3_9GAMM</name>
<gene>
    <name evidence="1" type="ORF">B0180_09115</name>
</gene>
<dbReference type="AlphaFoldDB" id="A0A1S9ZHS3"/>
<reference evidence="1 2" key="1">
    <citation type="submission" date="2017-02" db="EMBL/GenBank/DDBJ databases">
        <title>Draft genome sequence of Moraxella canis CCUG 8415A type strain.</title>
        <authorList>
            <person name="Engstrom-Jakobsson H."/>
            <person name="Salva-Serra F."/>
            <person name="Thorell K."/>
            <person name="Gonzales-Siles L."/>
            <person name="Karlsson R."/>
            <person name="Boulund F."/>
            <person name="Engstrand L."/>
            <person name="Moore E."/>
        </authorList>
    </citation>
    <scope>NUCLEOTIDE SEQUENCE [LARGE SCALE GENOMIC DNA]</scope>
    <source>
        <strain evidence="1 2">CCUG 8415A</strain>
    </source>
</reference>
<evidence type="ECO:0000313" key="1">
    <source>
        <dbReference type="EMBL" id="OOR83016.1"/>
    </source>
</evidence>
<comment type="caution">
    <text evidence="1">The sequence shown here is derived from an EMBL/GenBank/DDBJ whole genome shotgun (WGS) entry which is preliminary data.</text>
</comment>
<dbReference type="RefSeq" id="WP_078256628.1">
    <property type="nucleotide sequence ID" value="NZ_MUXT01000009.1"/>
</dbReference>
<proteinExistence type="predicted"/>
<dbReference type="Proteomes" id="UP000190322">
    <property type="component" value="Unassembled WGS sequence"/>
</dbReference>
<evidence type="ECO:0000313" key="2">
    <source>
        <dbReference type="Proteomes" id="UP000190322"/>
    </source>
</evidence>